<dbReference type="EMBL" id="GBXM01041755">
    <property type="protein sequence ID" value="JAH66822.1"/>
    <property type="molecule type" value="Transcribed_RNA"/>
</dbReference>
<proteinExistence type="predicted"/>
<dbReference type="AlphaFoldDB" id="A0A0E9UM05"/>
<accession>A0A0E9UM05</accession>
<evidence type="ECO:0000313" key="1">
    <source>
        <dbReference type="EMBL" id="JAH66822.1"/>
    </source>
</evidence>
<reference evidence="1" key="1">
    <citation type="submission" date="2014-11" db="EMBL/GenBank/DDBJ databases">
        <authorList>
            <person name="Amaro Gonzalez C."/>
        </authorList>
    </citation>
    <scope>NUCLEOTIDE SEQUENCE</scope>
</reference>
<protein>
    <submittedName>
        <fullName evidence="1">Uncharacterized protein</fullName>
    </submittedName>
</protein>
<organism evidence="1">
    <name type="scientific">Anguilla anguilla</name>
    <name type="common">European freshwater eel</name>
    <name type="synonym">Muraena anguilla</name>
    <dbReference type="NCBI Taxonomy" id="7936"/>
    <lineage>
        <taxon>Eukaryota</taxon>
        <taxon>Metazoa</taxon>
        <taxon>Chordata</taxon>
        <taxon>Craniata</taxon>
        <taxon>Vertebrata</taxon>
        <taxon>Euteleostomi</taxon>
        <taxon>Actinopterygii</taxon>
        <taxon>Neopterygii</taxon>
        <taxon>Teleostei</taxon>
        <taxon>Anguilliformes</taxon>
        <taxon>Anguillidae</taxon>
        <taxon>Anguilla</taxon>
    </lineage>
</organism>
<name>A0A0E9UM05_ANGAN</name>
<reference evidence="1" key="2">
    <citation type="journal article" date="2015" name="Fish Shellfish Immunol.">
        <title>Early steps in the European eel (Anguilla anguilla)-Vibrio vulnificus interaction in the gills: Role of the RtxA13 toxin.</title>
        <authorList>
            <person name="Callol A."/>
            <person name="Pajuelo D."/>
            <person name="Ebbesson L."/>
            <person name="Teles M."/>
            <person name="MacKenzie S."/>
            <person name="Amaro C."/>
        </authorList>
    </citation>
    <scope>NUCLEOTIDE SEQUENCE</scope>
</reference>
<sequence length="35" mass="3987">MAAKHHGYGTEIVLLRSQVWFPYGPAIVLLVRYLS</sequence>